<dbReference type="WBParaSite" id="snap_masked-unitig_35140-processed-gene-0.0-mRNA-1">
    <property type="protein sequence ID" value="snap_masked-unitig_35140-processed-gene-0.0-mRNA-1"/>
    <property type="gene ID" value="snap_masked-unitig_35140-processed-gene-0.0"/>
</dbReference>
<evidence type="ECO:0000313" key="2">
    <source>
        <dbReference type="Proteomes" id="UP000095280"/>
    </source>
</evidence>
<feature type="region of interest" description="Disordered" evidence="1">
    <location>
        <begin position="375"/>
        <end position="406"/>
    </location>
</feature>
<organism evidence="2 3">
    <name type="scientific">Macrostomum lignano</name>
    <dbReference type="NCBI Taxonomy" id="282301"/>
    <lineage>
        <taxon>Eukaryota</taxon>
        <taxon>Metazoa</taxon>
        <taxon>Spiralia</taxon>
        <taxon>Lophotrochozoa</taxon>
        <taxon>Platyhelminthes</taxon>
        <taxon>Rhabditophora</taxon>
        <taxon>Macrostomorpha</taxon>
        <taxon>Macrostomida</taxon>
        <taxon>Macrostomidae</taxon>
        <taxon>Macrostomum</taxon>
    </lineage>
</organism>
<dbReference type="Gene3D" id="1.10.472.80">
    <property type="entry name" value="Ypt/Rab-GAP domain of gyp1p, domain 3"/>
    <property type="match status" value="1"/>
</dbReference>
<feature type="region of interest" description="Disordered" evidence="1">
    <location>
        <begin position="266"/>
        <end position="318"/>
    </location>
</feature>
<feature type="region of interest" description="Disordered" evidence="1">
    <location>
        <begin position="421"/>
        <end position="442"/>
    </location>
</feature>
<sequence length="695" mass="76266">MPNLLMMGRASTSDSEASLAAAEALRPAASRKRLTSPEQSNPASPLAGWRERIEAPPWESALTIRVATKPVGCSLVFVAARRHPQKGRRWQFRRPAAHLLQFLTCMENGLLRAGAGAAALVGTGARASDSFISGLIMSGDDADKGGSQANAEQSDGQPRTSSRGTQSRRASDFDDNMDFVFRIVMRESNATAEADPVEEAGSVFSWQESYSAEALQVRPLQSRLTQPAAPASGSRRCRQAWRLPCASRSCRARFYGWLAQRGAPHELRAAPPPAGPGDLPGGLGRREDYPHGLNGGDLGGRRQAGGHGGRSTGAAAASRSWRKKVWPVLLGFHSLGSRSEARAPRADGGGAGRFENLLSEWGPLDAIVRENDRESWRPRPGTLNDAPALEPPRLRPTPAGRAACWPVPGAGRLRLSRRRREERRGVATWPGPKKGAAGGCERLRRRFPPPCRGESIASSASQASNGGVYSGELIDSVTANWHRIDKDVDRWATSRDSATCWRPCWFALEEEGLTAGLLQPPDEARWWRTFREPLRLRQHRVADGSAPGEPAGHASRSRTRSCLSTCSRGETTQHFYFCYRWFAARRALGTALLWPPLRPLTAHSPFPIAEFCYKDVCLIWDTIWSASHLVSKHFNVFVAMALLKEYRGVIIEKRHGLHGHNQVSTTRWPSTTRLSSILESAHDLADQLVKLVENR</sequence>
<name>A0A1I8JQA4_9PLAT</name>
<feature type="compositionally biased region" description="Gly residues" evidence="1">
    <location>
        <begin position="293"/>
        <end position="311"/>
    </location>
</feature>
<evidence type="ECO:0000256" key="1">
    <source>
        <dbReference type="SAM" id="MobiDB-lite"/>
    </source>
</evidence>
<dbReference type="InterPro" id="IPR035969">
    <property type="entry name" value="Rab-GAP_TBC_sf"/>
</dbReference>
<protein>
    <submittedName>
        <fullName evidence="3">RING-type domain-containing protein</fullName>
    </submittedName>
</protein>
<accession>A0A1I8JQA4</accession>
<keyword evidence="2" id="KW-1185">Reference proteome</keyword>
<dbReference type="Proteomes" id="UP000095280">
    <property type="component" value="Unplaced"/>
</dbReference>
<proteinExistence type="predicted"/>
<dbReference type="SUPFAM" id="SSF47923">
    <property type="entry name" value="Ypt/Rab-GAP domain of gyp1p"/>
    <property type="match status" value="1"/>
</dbReference>
<feature type="region of interest" description="Disordered" evidence="1">
    <location>
        <begin position="1"/>
        <end position="50"/>
    </location>
</feature>
<dbReference type="AlphaFoldDB" id="A0A1I8JQA4"/>
<reference evidence="3" key="1">
    <citation type="submission" date="2016-11" db="UniProtKB">
        <authorList>
            <consortium name="WormBaseParasite"/>
        </authorList>
    </citation>
    <scope>IDENTIFICATION</scope>
</reference>
<feature type="region of interest" description="Disordered" evidence="1">
    <location>
        <begin position="142"/>
        <end position="171"/>
    </location>
</feature>
<evidence type="ECO:0000313" key="3">
    <source>
        <dbReference type="WBParaSite" id="snap_masked-unitig_35140-processed-gene-0.0-mRNA-1"/>
    </source>
</evidence>
<feature type="compositionally biased region" description="Low complexity" evidence="1">
    <location>
        <begin position="10"/>
        <end position="28"/>
    </location>
</feature>
<feature type="compositionally biased region" description="Polar residues" evidence="1">
    <location>
        <begin position="147"/>
        <end position="168"/>
    </location>
</feature>